<feature type="transmembrane region" description="Helical" evidence="4">
    <location>
        <begin position="23"/>
        <end position="43"/>
    </location>
</feature>
<dbReference type="GO" id="GO:0043565">
    <property type="term" value="F:sequence-specific DNA binding"/>
    <property type="evidence" value="ECO:0007669"/>
    <property type="project" value="InterPro"/>
</dbReference>
<dbReference type="Pfam" id="PF07690">
    <property type="entry name" value="MFS_1"/>
    <property type="match status" value="1"/>
</dbReference>
<evidence type="ECO:0000256" key="4">
    <source>
        <dbReference type="SAM" id="Phobius"/>
    </source>
</evidence>
<evidence type="ECO:0000313" key="7">
    <source>
        <dbReference type="Proteomes" id="UP000008311"/>
    </source>
</evidence>
<keyword evidence="2" id="KW-0238">DNA-binding</keyword>
<dbReference type="AlphaFoldDB" id="B9TCT7"/>
<dbReference type="InterPro" id="IPR011701">
    <property type="entry name" value="MFS"/>
</dbReference>
<feature type="domain" description="HTH araC/xylS-type" evidence="5">
    <location>
        <begin position="152"/>
        <end position="226"/>
    </location>
</feature>
<dbReference type="InParanoid" id="B9TCT7"/>
<dbReference type="Gene3D" id="1.10.10.60">
    <property type="entry name" value="Homeodomain-like"/>
    <property type="match status" value="1"/>
</dbReference>
<feature type="transmembrane region" description="Helical" evidence="4">
    <location>
        <begin position="80"/>
        <end position="101"/>
    </location>
</feature>
<dbReference type="PANTHER" id="PTHR46796">
    <property type="entry name" value="HTH-TYPE TRANSCRIPTIONAL ACTIVATOR RHAS-RELATED"/>
    <property type="match status" value="1"/>
</dbReference>
<proteinExistence type="predicted"/>
<dbReference type="Pfam" id="PF12833">
    <property type="entry name" value="HTH_18"/>
    <property type="match status" value="1"/>
</dbReference>
<keyword evidence="4" id="KW-0812">Transmembrane</keyword>
<dbReference type="InterPro" id="IPR050204">
    <property type="entry name" value="AraC_XylS_family_regulators"/>
</dbReference>
<dbReference type="SUPFAM" id="SSF103473">
    <property type="entry name" value="MFS general substrate transporter"/>
    <property type="match status" value="1"/>
</dbReference>
<dbReference type="Gene3D" id="1.20.1250.20">
    <property type="entry name" value="MFS general substrate transporter like domains"/>
    <property type="match status" value="1"/>
</dbReference>
<keyword evidence="3" id="KW-0804">Transcription</keyword>
<evidence type="ECO:0000256" key="2">
    <source>
        <dbReference type="ARBA" id="ARBA00023125"/>
    </source>
</evidence>
<dbReference type="GO" id="GO:0022857">
    <property type="term" value="F:transmembrane transporter activity"/>
    <property type="evidence" value="ECO:0007669"/>
    <property type="project" value="InterPro"/>
</dbReference>
<dbReference type="InterPro" id="IPR036259">
    <property type="entry name" value="MFS_trans_sf"/>
</dbReference>
<dbReference type="Proteomes" id="UP000008311">
    <property type="component" value="Unassembled WGS sequence"/>
</dbReference>
<dbReference type="InterPro" id="IPR009057">
    <property type="entry name" value="Homeodomain-like_sf"/>
</dbReference>
<reference evidence="7" key="1">
    <citation type="journal article" date="2010" name="Nat. Biotechnol.">
        <title>Draft genome sequence of the oilseed species Ricinus communis.</title>
        <authorList>
            <person name="Chan A.P."/>
            <person name="Crabtree J."/>
            <person name="Zhao Q."/>
            <person name="Lorenzi H."/>
            <person name="Orvis J."/>
            <person name="Puiu D."/>
            <person name="Melake-Berhan A."/>
            <person name="Jones K.M."/>
            <person name="Redman J."/>
            <person name="Chen G."/>
            <person name="Cahoon E.B."/>
            <person name="Gedil M."/>
            <person name="Stanke M."/>
            <person name="Haas B.J."/>
            <person name="Wortman J.R."/>
            <person name="Fraser-Liggett C.M."/>
            <person name="Ravel J."/>
            <person name="Rabinowicz P.D."/>
        </authorList>
    </citation>
    <scope>NUCLEOTIDE SEQUENCE [LARGE SCALE GENOMIC DNA]</scope>
    <source>
        <strain evidence="7">cv. Hale</strain>
    </source>
</reference>
<dbReference type="SMART" id="SM00342">
    <property type="entry name" value="HTH_ARAC"/>
    <property type="match status" value="1"/>
</dbReference>
<name>B9TCT7_RICCO</name>
<keyword evidence="1" id="KW-0805">Transcription regulation</keyword>
<evidence type="ECO:0000259" key="5">
    <source>
        <dbReference type="PROSITE" id="PS01124"/>
    </source>
</evidence>
<keyword evidence="7" id="KW-1185">Reference proteome</keyword>
<dbReference type="SUPFAM" id="SSF46689">
    <property type="entry name" value="Homeodomain-like"/>
    <property type="match status" value="1"/>
</dbReference>
<keyword evidence="4" id="KW-1133">Transmembrane helix</keyword>
<keyword evidence="4" id="KW-0472">Membrane</keyword>
<accession>B9TCT7</accession>
<dbReference type="EMBL" id="EQ977564">
    <property type="protein sequence ID" value="EEF26327.1"/>
    <property type="molecule type" value="Genomic_DNA"/>
</dbReference>
<dbReference type="PROSITE" id="PS01124">
    <property type="entry name" value="HTH_ARAC_FAMILY_2"/>
    <property type="match status" value="1"/>
</dbReference>
<protein>
    <recommendedName>
        <fullName evidence="5">HTH araC/xylS-type domain-containing protein</fullName>
    </recommendedName>
</protein>
<organism evidence="6 7">
    <name type="scientific">Ricinus communis</name>
    <name type="common">Castor bean</name>
    <dbReference type="NCBI Taxonomy" id="3988"/>
    <lineage>
        <taxon>Eukaryota</taxon>
        <taxon>Viridiplantae</taxon>
        <taxon>Streptophyta</taxon>
        <taxon>Embryophyta</taxon>
        <taxon>Tracheophyta</taxon>
        <taxon>Spermatophyta</taxon>
        <taxon>Magnoliopsida</taxon>
        <taxon>eudicotyledons</taxon>
        <taxon>Gunneridae</taxon>
        <taxon>Pentapetalae</taxon>
        <taxon>rosids</taxon>
        <taxon>fabids</taxon>
        <taxon>Malpighiales</taxon>
        <taxon>Euphorbiaceae</taxon>
        <taxon>Acalyphoideae</taxon>
        <taxon>Acalypheae</taxon>
        <taxon>Ricinus</taxon>
    </lineage>
</organism>
<evidence type="ECO:0000256" key="3">
    <source>
        <dbReference type="ARBA" id="ARBA00023163"/>
    </source>
</evidence>
<sequence>MLLAGLALLSADLVFLWLASPSVGWLFVALTAWAFATDLLWPSQQRRIVELVPQLRGVALALTASFVFCGIGLGSAVAGWIYPALGFAGVIGSSLLFLALATASLKISRASGAQERPFDNIVVDRRRARHGDPVDSRSMEMPALAPKSNRIQTAPEYLRVNLSEPLHVDDLAKAVHLSIRQFGRIFLSETGEFPAKALERLRLEAARDMIERRRYSLETIASEAEFVTDAISGKFLFGRLERPRNL</sequence>
<dbReference type="GO" id="GO:0003700">
    <property type="term" value="F:DNA-binding transcription factor activity"/>
    <property type="evidence" value="ECO:0007669"/>
    <property type="project" value="InterPro"/>
</dbReference>
<evidence type="ECO:0000313" key="6">
    <source>
        <dbReference type="EMBL" id="EEF26327.1"/>
    </source>
</evidence>
<evidence type="ECO:0000256" key="1">
    <source>
        <dbReference type="ARBA" id="ARBA00023015"/>
    </source>
</evidence>
<dbReference type="InterPro" id="IPR018060">
    <property type="entry name" value="HTH_AraC"/>
</dbReference>
<gene>
    <name evidence="6" type="ORF">RCOM_1958010</name>
</gene>
<feature type="transmembrane region" description="Helical" evidence="4">
    <location>
        <begin position="55"/>
        <end position="74"/>
    </location>
</feature>